<sequence length="104" mass="11367">MTRLHSRAGSILEKTMLVQNSTENAAGKPLKEESSPSGSNIFPIACDRNPLVFLSVEMNPSYLLVSNVRQSSRVCQAKPNTFVLFDPKLKDISTTYASKPSAAH</sequence>
<name>A0A8X6JH39_NEPPI</name>
<dbReference type="AlphaFoldDB" id="A0A8X6JH39"/>
<gene>
    <name evidence="2" type="ORF">NPIL_235281</name>
</gene>
<dbReference type="Proteomes" id="UP000887013">
    <property type="component" value="Unassembled WGS sequence"/>
</dbReference>
<feature type="region of interest" description="Disordered" evidence="1">
    <location>
        <begin position="1"/>
        <end position="39"/>
    </location>
</feature>
<reference evidence="2" key="1">
    <citation type="submission" date="2020-08" db="EMBL/GenBank/DDBJ databases">
        <title>Multicomponent nature underlies the extraordinary mechanical properties of spider dragline silk.</title>
        <authorList>
            <person name="Kono N."/>
            <person name="Nakamura H."/>
            <person name="Mori M."/>
            <person name="Yoshida Y."/>
            <person name="Ohtoshi R."/>
            <person name="Malay A.D."/>
            <person name="Moran D.A.P."/>
            <person name="Tomita M."/>
            <person name="Numata K."/>
            <person name="Arakawa K."/>
        </authorList>
    </citation>
    <scope>NUCLEOTIDE SEQUENCE</scope>
</reference>
<keyword evidence="3" id="KW-1185">Reference proteome</keyword>
<evidence type="ECO:0000313" key="2">
    <source>
        <dbReference type="EMBL" id="GFS29911.1"/>
    </source>
</evidence>
<organism evidence="2 3">
    <name type="scientific">Nephila pilipes</name>
    <name type="common">Giant wood spider</name>
    <name type="synonym">Nephila maculata</name>
    <dbReference type="NCBI Taxonomy" id="299642"/>
    <lineage>
        <taxon>Eukaryota</taxon>
        <taxon>Metazoa</taxon>
        <taxon>Ecdysozoa</taxon>
        <taxon>Arthropoda</taxon>
        <taxon>Chelicerata</taxon>
        <taxon>Arachnida</taxon>
        <taxon>Araneae</taxon>
        <taxon>Araneomorphae</taxon>
        <taxon>Entelegynae</taxon>
        <taxon>Araneoidea</taxon>
        <taxon>Nephilidae</taxon>
        <taxon>Nephila</taxon>
    </lineage>
</organism>
<evidence type="ECO:0000256" key="1">
    <source>
        <dbReference type="SAM" id="MobiDB-lite"/>
    </source>
</evidence>
<accession>A0A8X6JH39</accession>
<proteinExistence type="predicted"/>
<evidence type="ECO:0000313" key="3">
    <source>
        <dbReference type="Proteomes" id="UP000887013"/>
    </source>
</evidence>
<comment type="caution">
    <text evidence="2">The sequence shown here is derived from an EMBL/GenBank/DDBJ whole genome shotgun (WGS) entry which is preliminary data.</text>
</comment>
<dbReference type="EMBL" id="BMAW01087456">
    <property type="protein sequence ID" value="GFS29911.1"/>
    <property type="molecule type" value="Genomic_DNA"/>
</dbReference>
<protein>
    <submittedName>
        <fullName evidence="2">Uncharacterized protein</fullName>
    </submittedName>
</protein>